<keyword evidence="2" id="KW-1133">Transmembrane helix</keyword>
<feature type="chain" id="PRO_5046685448" description="Gram-positive cocci surface proteins LPxTG domain-containing protein" evidence="3">
    <location>
        <begin position="29"/>
        <end position="276"/>
    </location>
</feature>
<protein>
    <recommendedName>
        <fullName evidence="6">Gram-positive cocci surface proteins LPxTG domain-containing protein</fullName>
    </recommendedName>
</protein>
<reference evidence="4 5" key="1">
    <citation type="submission" date="2024-04" db="EMBL/GenBank/DDBJ databases">
        <title>Isolation of an actinomycete strain from pig manure.</title>
        <authorList>
            <person name="Gong T."/>
            <person name="Yu Z."/>
            <person name="An M."/>
            <person name="Wei C."/>
            <person name="Yang W."/>
            <person name="Liu L."/>
        </authorList>
    </citation>
    <scope>NUCLEOTIDE SEQUENCE [LARGE SCALE GENOMIC DNA]</scope>
    <source>
        <strain evidence="4 5">ZF39</strain>
    </source>
</reference>
<keyword evidence="2" id="KW-0812">Transmembrane</keyword>
<keyword evidence="3" id="KW-0732">Signal</keyword>
<evidence type="ECO:0000313" key="5">
    <source>
        <dbReference type="Proteomes" id="UP001442841"/>
    </source>
</evidence>
<keyword evidence="5" id="KW-1185">Reference proteome</keyword>
<evidence type="ECO:0000256" key="3">
    <source>
        <dbReference type="SAM" id="SignalP"/>
    </source>
</evidence>
<dbReference type="EMBL" id="CP154795">
    <property type="protein sequence ID" value="XAN08233.1"/>
    <property type="molecule type" value="Genomic_DNA"/>
</dbReference>
<proteinExistence type="predicted"/>
<dbReference type="RefSeq" id="WP_425309688.1">
    <property type="nucleotide sequence ID" value="NZ_CP154795.1"/>
</dbReference>
<evidence type="ECO:0000256" key="2">
    <source>
        <dbReference type="SAM" id="Phobius"/>
    </source>
</evidence>
<evidence type="ECO:0000313" key="4">
    <source>
        <dbReference type="EMBL" id="XAN08233.1"/>
    </source>
</evidence>
<name>A0ABZ3FQ94_9ACTN</name>
<organism evidence="4 5">
    <name type="scientific">Ammonicoccus fulvus</name>
    <dbReference type="NCBI Taxonomy" id="3138240"/>
    <lineage>
        <taxon>Bacteria</taxon>
        <taxon>Bacillati</taxon>
        <taxon>Actinomycetota</taxon>
        <taxon>Actinomycetes</taxon>
        <taxon>Propionibacteriales</taxon>
        <taxon>Propionibacteriaceae</taxon>
        <taxon>Ammonicoccus</taxon>
    </lineage>
</organism>
<keyword evidence="2" id="KW-0472">Membrane</keyword>
<accession>A0ABZ3FQ94</accession>
<feature type="region of interest" description="Disordered" evidence="1">
    <location>
        <begin position="203"/>
        <end position="246"/>
    </location>
</feature>
<feature type="compositionally biased region" description="Low complexity" evidence="1">
    <location>
        <begin position="205"/>
        <end position="225"/>
    </location>
</feature>
<feature type="transmembrane region" description="Helical" evidence="2">
    <location>
        <begin position="249"/>
        <end position="269"/>
    </location>
</feature>
<sequence>MRKPLKSLVAATGAAFVMTAGFAAPALAAPASPDGTSQNVSIVRTPYTASHSYVLGGSETRNSGAWTCGEFRMDGWGPASPAWRLAVGTEYAQPDGVTITMPTSGEGWTMNTWAGAFPGFGSAEHPTYVRLDSLSSPEHPDGFTYMADQSTRVMVTNLGATVNIQTGPLAAGEYFNATFPVTYADGVTTGDTLSNSATIQQACETPAPSTDPTTDPSTGPTTQPTHPVRPAPDKDKHIKKVNSGGVEEGGSGLIALGLGAAALGGLAVYGRRRSNR</sequence>
<gene>
    <name evidence="4" type="ORF">AADG42_13285</name>
</gene>
<dbReference type="Proteomes" id="UP001442841">
    <property type="component" value="Chromosome"/>
</dbReference>
<feature type="signal peptide" evidence="3">
    <location>
        <begin position="1"/>
        <end position="28"/>
    </location>
</feature>
<evidence type="ECO:0000256" key="1">
    <source>
        <dbReference type="SAM" id="MobiDB-lite"/>
    </source>
</evidence>
<evidence type="ECO:0008006" key="6">
    <source>
        <dbReference type="Google" id="ProtNLM"/>
    </source>
</evidence>